<dbReference type="PANTHER" id="PTHR43000">
    <property type="entry name" value="DTDP-D-GLUCOSE 4,6-DEHYDRATASE-RELATED"/>
    <property type="match status" value="1"/>
</dbReference>
<accession>A0ABQ6Y0U7</accession>
<keyword evidence="11" id="KW-1185">Reference proteome</keyword>
<evidence type="ECO:0000256" key="5">
    <source>
        <dbReference type="ARBA" id="ARBA00016977"/>
    </source>
</evidence>
<comment type="cofactor">
    <cofactor evidence="2 8">
        <name>NAD(+)</name>
        <dbReference type="ChEBI" id="CHEBI:57540"/>
    </cofactor>
</comment>
<dbReference type="InterPro" id="IPR016040">
    <property type="entry name" value="NAD(P)-bd_dom"/>
</dbReference>
<dbReference type="Pfam" id="PF16363">
    <property type="entry name" value="GDP_Man_Dehyd"/>
    <property type="match status" value="1"/>
</dbReference>
<comment type="caution">
    <text evidence="10">The sequence shown here is derived from an EMBL/GenBank/DDBJ whole genome shotgun (WGS) entry which is preliminary data.</text>
</comment>
<keyword evidence="7 8" id="KW-0456">Lyase</keyword>
<proteinExistence type="inferred from homology"/>
<evidence type="ECO:0000256" key="1">
    <source>
        <dbReference type="ARBA" id="ARBA00001539"/>
    </source>
</evidence>
<evidence type="ECO:0000256" key="7">
    <source>
        <dbReference type="ARBA" id="ARBA00023239"/>
    </source>
</evidence>
<dbReference type="Gene3D" id="3.40.50.720">
    <property type="entry name" value="NAD(P)-binding Rossmann-like Domain"/>
    <property type="match status" value="1"/>
</dbReference>
<dbReference type="PROSITE" id="PS00061">
    <property type="entry name" value="ADH_SHORT"/>
    <property type="match status" value="1"/>
</dbReference>
<dbReference type="CDD" id="cd05246">
    <property type="entry name" value="dTDP_GD_SDR_e"/>
    <property type="match status" value="1"/>
</dbReference>
<evidence type="ECO:0000313" key="10">
    <source>
        <dbReference type="EMBL" id="KAF0651611.1"/>
    </source>
</evidence>
<dbReference type="InterPro" id="IPR005888">
    <property type="entry name" value="dTDP_Gluc_deHydtase"/>
</dbReference>
<name>A0ABQ6Y0U7_STRFR</name>
<evidence type="ECO:0000256" key="8">
    <source>
        <dbReference type="RuleBase" id="RU004473"/>
    </source>
</evidence>
<comment type="similarity">
    <text evidence="3 8">Belongs to the NAD(P)-dependent epimerase/dehydratase family. dTDP-glucose dehydratase subfamily.</text>
</comment>
<gene>
    <name evidence="10" type="ORF">K701_01395</name>
</gene>
<feature type="domain" description="NAD(P)-binding" evidence="9">
    <location>
        <begin position="29"/>
        <end position="332"/>
    </location>
</feature>
<evidence type="ECO:0000256" key="3">
    <source>
        <dbReference type="ARBA" id="ARBA00008178"/>
    </source>
</evidence>
<evidence type="ECO:0000313" key="11">
    <source>
        <dbReference type="Proteomes" id="UP000731519"/>
    </source>
</evidence>
<evidence type="ECO:0000256" key="2">
    <source>
        <dbReference type="ARBA" id="ARBA00001911"/>
    </source>
</evidence>
<evidence type="ECO:0000256" key="4">
    <source>
        <dbReference type="ARBA" id="ARBA00011990"/>
    </source>
</evidence>
<dbReference type="Proteomes" id="UP000731519">
    <property type="component" value="Unassembled WGS sequence"/>
</dbReference>
<sequence length="364" mass="40138">MRRSTRWTGREDDRATAVQKGSKQIMRILVTGGAGFIGSHFVRSLLAPGAERETVPTAVTVLDALTYAGNRANLSPVTSDPRLRFVRGDILDADLVDTLVAGHDAVVHFAAESHVDRSITAGGVFVSTNVLGTQVLLEAALRRPAPIPFVHISTDEVYGSIPAGSWTEEHPLAPSSPYAASKAAADLLALSYHRTHGLDVRITRCSNNYGPYQFREKLIPRFVTRLLDGRSVPLYGDGSHVRDWLHVEDHCRAVRLVLERGRAGEVYNVGGGVALSNRQLTERLLEACGADWSSVEHVADRKGHDARYSVDWSKIRRELGYVPRCDFAEGLALTVAWYRENRLWWEPAPRPSARTDAPFSGVNR</sequence>
<dbReference type="InterPro" id="IPR036291">
    <property type="entry name" value="NAD(P)-bd_dom_sf"/>
</dbReference>
<dbReference type="SUPFAM" id="SSF51735">
    <property type="entry name" value="NAD(P)-binding Rossmann-fold domains"/>
    <property type="match status" value="1"/>
</dbReference>
<dbReference type="NCBIfam" id="TIGR01181">
    <property type="entry name" value="dTDP_gluc_dehyt"/>
    <property type="match status" value="1"/>
</dbReference>
<evidence type="ECO:0000256" key="6">
    <source>
        <dbReference type="ARBA" id="ARBA00023027"/>
    </source>
</evidence>
<reference evidence="10 11" key="1">
    <citation type="submission" date="2013-05" db="EMBL/GenBank/DDBJ databases">
        <title>Genome Sequence of Streptomyces fradiae.</title>
        <authorList>
            <person name="Kirby R."/>
        </authorList>
    </citation>
    <scope>NUCLEOTIDE SEQUENCE [LARGE SCALE GENOMIC DNA]</scope>
    <source>
        <strain evidence="10 11">ATCC 10745</strain>
    </source>
</reference>
<dbReference type="InterPro" id="IPR020904">
    <property type="entry name" value="Sc_DH/Rdtase_CS"/>
</dbReference>
<dbReference type="Gene3D" id="3.90.25.10">
    <property type="entry name" value="UDP-galactose 4-epimerase, domain 1"/>
    <property type="match status" value="1"/>
</dbReference>
<dbReference type="EC" id="4.2.1.46" evidence="4 8"/>
<evidence type="ECO:0000259" key="9">
    <source>
        <dbReference type="Pfam" id="PF16363"/>
    </source>
</evidence>
<organism evidence="10 11">
    <name type="scientific">Streptomyces fradiae ATCC 10745 = DSM 40063</name>
    <dbReference type="NCBI Taxonomy" id="1319510"/>
    <lineage>
        <taxon>Bacteria</taxon>
        <taxon>Bacillati</taxon>
        <taxon>Actinomycetota</taxon>
        <taxon>Actinomycetes</taxon>
        <taxon>Kitasatosporales</taxon>
        <taxon>Streptomycetaceae</taxon>
        <taxon>Streptomyces</taxon>
    </lineage>
</organism>
<dbReference type="EMBL" id="ASYR01000002">
    <property type="protein sequence ID" value="KAF0651611.1"/>
    <property type="molecule type" value="Genomic_DNA"/>
</dbReference>
<comment type="catalytic activity">
    <reaction evidence="1 8">
        <text>dTDP-alpha-D-glucose = dTDP-4-dehydro-6-deoxy-alpha-D-glucose + H2O</text>
        <dbReference type="Rhea" id="RHEA:17221"/>
        <dbReference type="ChEBI" id="CHEBI:15377"/>
        <dbReference type="ChEBI" id="CHEBI:57477"/>
        <dbReference type="ChEBI" id="CHEBI:57649"/>
        <dbReference type="EC" id="4.2.1.46"/>
    </reaction>
</comment>
<keyword evidence="6" id="KW-0520">NAD</keyword>
<protein>
    <recommendedName>
        <fullName evidence="5 8">dTDP-glucose 4,6-dehydratase</fullName>
        <ecNumber evidence="4 8">4.2.1.46</ecNumber>
    </recommendedName>
</protein>